<dbReference type="SUPFAM" id="SSF52540">
    <property type="entry name" value="P-loop containing nucleoside triphosphate hydrolases"/>
    <property type="match status" value="2"/>
</dbReference>
<protein>
    <submittedName>
        <fullName evidence="2">ATP-dependent RecD-like DNA helicase</fullName>
        <ecNumber evidence="2">3.6.4.12</ecNumber>
    </submittedName>
</protein>
<organism evidence="2 3">
    <name type="scientific">Tautonia plasticadhaerens</name>
    <dbReference type="NCBI Taxonomy" id="2527974"/>
    <lineage>
        <taxon>Bacteria</taxon>
        <taxon>Pseudomonadati</taxon>
        <taxon>Planctomycetota</taxon>
        <taxon>Planctomycetia</taxon>
        <taxon>Isosphaerales</taxon>
        <taxon>Isosphaeraceae</taxon>
        <taxon>Tautonia</taxon>
    </lineage>
</organism>
<dbReference type="InterPro" id="IPR027785">
    <property type="entry name" value="UvrD-like_helicase_C"/>
</dbReference>
<reference evidence="2 3" key="1">
    <citation type="submission" date="2019-02" db="EMBL/GenBank/DDBJ databases">
        <title>Deep-cultivation of Planctomycetes and their phenomic and genomic characterization uncovers novel biology.</title>
        <authorList>
            <person name="Wiegand S."/>
            <person name="Jogler M."/>
            <person name="Boedeker C."/>
            <person name="Pinto D."/>
            <person name="Vollmers J."/>
            <person name="Rivas-Marin E."/>
            <person name="Kohn T."/>
            <person name="Peeters S.H."/>
            <person name="Heuer A."/>
            <person name="Rast P."/>
            <person name="Oberbeckmann S."/>
            <person name="Bunk B."/>
            <person name="Jeske O."/>
            <person name="Meyerdierks A."/>
            <person name="Storesund J.E."/>
            <person name="Kallscheuer N."/>
            <person name="Luecker S."/>
            <person name="Lage O.M."/>
            <person name="Pohl T."/>
            <person name="Merkel B.J."/>
            <person name="Hornburger P."/>
            <person name="Mueller R.-W."/>
            <person name="Bruemmer F."/>
            <person name="Labrenz M."/>
            <person name="Spormann A.M."/>
            <person name="Op den Camp H."/>
            <person name="Overmann J."/>
            <person name="Amann R."/>
            <person name="Jetten M.S.M."/>
            <person name="Mascher T."/>
            <person name="Medema M.H."/>
            <person name="Devos D.P."/>
            <person name="Kaster A.-K."/>
            <person name="Ovreas L."/>
            <person name="Rohde M."/>
            <person name="Galperin M.Y."/>
            <person name="Jogler C."/>
        </authorList>
    </citation>
    <scope>NUCLEOTIDE SEQUENCE [LARGE SCALE GENOMIC DNA]</scope>
    <source>
        <strain evidence="2 3">ElP</strain>
    </source>
</reference>
<proteinExistence type="predicted"/>
<dbReference type="EC" id="3.6.4.12" evidence="2"/>
<keyword evidence="2" id="KW-0547">Nucleotide-binding</keyword>
<evidence type="ECO:0000259" key="1">
    <source>
        <dbReference type="Pfam" id="PF13538"/>
    </source>
</evidence>
<dbReference type="Pfam" id="PF13538">
    <property type="entry name" value="UvrD_C_2"/>
    <property type="match status" value="1"/>
</dbReference>
<evidence type="ECO:0000313" key="2">
    <source>
        <dbReference type="EMBL" id="QDV34933.1"/>
    </source>
</evidence>
<dbReference type="KEGG" id="tpla:ElP_28300"/>
<dbReference type="Gene3D" id="3.40.50.300">
    <property type="entry name" value="P-loop containing nucleotide triphosphate hydrolases"/>
    <property type="match status" value="2"/>
</dbReference>
<dbReference type="Pfam" id="PF13604">
    <property type="entry name" value="AAA_30"/>
    <property type="match status" value="1"/>
</dbReference>
<evidence type="ECO:0000313" key="3">
    <source>
        <dbReference type="Proteomes" id="UP000317835"/>
    </source>
</evidence>
<dbReference type="EMBL" id="CP036426">
    <property type="protein sequence ID" value="QDV34933.1"/>
    <property type="molecule type" value="Genomic_DNA"/>
</dbReference>
<keyword evidence="2" id="KW-0067">ATP-binding</keyword>
<dbReference type="InterPro" id="IPR027417">
    <property type="entry name" value="P-loop_NTPase"/>
</dbReference>
<dbReference type="GO" id="GO:0003678">
    <property type="term" value="F:DNA helicase activity"/>
    <property type="evidence" value="ECO:0007669"/>
    <property type="project" value="UniProtKB-EC"/>
</dbReference>
<keyword evidence="2" id="KW-0347">Helicase</keyword>
<accession>A0A518H275</accession>
<feature type="domain" description="UvrD-like helicase C-terminal" evidence="1">
    <location>
        <begin position="333"/>
        <end position="378"/>
    </location>
</feature>
<keyword evidence="3" id="KW-1185">Reference proteome</keyword>
<dbReference type="Proteomes" id="UP000317835">
    <property type="component" value="Chromosome"/>
</dbReference>
<name>A0A518H275_9BACT</name>
<dbReference type="CDD" id="cd18809">
    <property type="entry name" value="SF1_C_RecD"/>
    <property type="match status" value="1"/>
</dbReference>
<dbReference type="RefSeq" id="WP_145270181.1">
    <property type="nucleotide sequence ID" value="NZ_CP036426.1"/>
</dbReference>
<dbReference type="OrthoDB" id="9803432at2"/>
<sequence>MEAITPSDDQAKAIRAIVDWFGDDSREEFYLAGFAGVGKSTIANLAIEEIKEQHNVSKVRTAAYTGKAASVLRKKGIEDASTIHSLIYTPKVDEETGELKFTLSEESAAAEADLIVLDECSMIDDRLADDLRSFGKKILVMGDPGQLPPVNGQGAFTRNVPDVFLHEIHRQSAESPIIELATLARQGLPIPRNYRKGDVEAMVLTKATQELIYRETTQPICGLNRVRWTYTQRMRARKGFSGEHPVAGERIICCRNNNKKGLFNGGMGQLVTRGADIIGVREIYSLTVDMDDLHGTTEDLLTDPYLFAHHFNEGKAQKIQGARPMLNEFDWGYIITAHKAQGSSWDHVTVIDDSGAFRDNRRNWLYTAITRAETGLTLLMRD</sequence>
<dbReference type="AlphaFoldDB" id="A0A518H275"/>
<keyword evidence="2" id="KW-0378">Hydrolase</keyword>
<gene>
    <name evidence="2" type="primary">recD2</name>
    <name evidence="2" type="ORF">ElP_28300</name>
</gene>
<dbReference type="GO" id="GO:0016787">
    <property type="term" value="F:hydrolase activity"/>
    <property type="evidence" value="ECO:0007669"/>
    <property type="project" value="UniProtKB-KW"/>
</dbReference>